<dbReference type="KEGG" id="snh:120033968"/>
<keyword evidence="2 5" id="KW-0812">Transmembrane</keyword>
<dbReference type="Proteomes" id="UP000808372">
    <property type="component" value="Chromosome 41"/>
</dbReference>
<evidence type="ECO:0000256" key="5">
    <source>
        <dbReference type="SAM" id="Phobius"/>
    </source>
</evidence>
<keyword evidence="6" id="KW-1185">Reference proteome</keyword>
<dbReference type="InterPro" id="IPR008952">
    <property type="entry name" value="Tetraspanin_EC2_sf"/>
</dbReference>
<feature type="transmembrane region" description="Helical" evidence="5">
    <location>
        <begin position="66"/>
        <end position="91"/>
    </location>
</feature>
<dbReference type="Gene3D" id="1.10.1450.10">
    <property type="entry name" value="Tetraspanin"/>
    <property type="match status" value="1"/>
</dbReference>
<evidence type="ECO:0000256" key="2">
    <source>
        <dbReference type="ARBA" id="ARBA00022692"/>
    </source>
</evidence>
<evidence type="ECO:0000256" key="3">
    <source>
        <dbReference type="ARBA" id="ARBA00022989"/>
    </source>
</evidence>
<dbReference type="GeneID" id="120033968"/>
<feature type="transmembrane region" description="Helical" evidence="5">
    <location>
        <begin position="39"/>
        <end position="60"/>
    </location>
</feature>
<gene>
    <name evidence="7" type="primary">LOC120033968</name>
</gene>
<dbReference type="SUPFAM" id="SSF48652">
    <property type="entry name" value="Tetraspanin"/>
    <property type="match status" value="1"/>
</dbReference>
<accession>A0A8U0Q415</accession>
<protein>
    <submittedName>
        <fullName evidence="7">CD151 antigen-like</fullName>
    </submittedName>
</protein>
<comment type="subcellular location">
    <subcellularLocation>
        <location evidence="1">Membrane</location>
        <topology evidence="1">Multi-pass membrane protein</topology>
    </subcellularLocation>
</comment>
<evidence type="ECO:0000313" key="7">
    <source>
        <dbReference type="RefSeq" id="XP_038836295.1"/>
    </source>
</evidence>
<keyword evidence="4 5" id="KW-0472">Membrane</keyword>
<evidence type="ECO:0000256" key="4">
    <source>
        <dbReference type="ARBA" id="ARBA00023136"/>
    </source>
</evidence>
<keyword evidence="3 5" id="KW-1133">Transmembrane helix</keyword>
<dbReference type="PANTHER" id="PTHR19282">
    <property type="entry name" value="TETRASPANIN"/>
    <property type="match status" value="1"/>
</dbReference>
<name>A0A8U0Q415_SALNM</name>
<dbReference type="PRINTS" id="PR00259">
    <property type="entry name" value="TMFOUR"/>
</dbReference>
<dbReference type="PANTHER" id="PTHR19282:SF511">
    <property type="entry name" value="TETRASPANIN"/>
    <property type="match status" value="1"/>
</dbReference>
<evidence type="ECO:0000313" key="6">
    <source>
        <dbReference type="Proteomes" id="UP000808372"/>
    </source>
</evidence>
<proteinExistence type="predicted"/>
<dbReference type="RefSeq" id="XP_038836295.1">
    <property type="nucleotide sequence ID" value="XM_038980367.1"/>
</dbReference>
<evidence type="ECO:0000256" key="1">
    <source>
        <dbReference type="ARBA" id="ARBA00004141"/>
    </source>
</evidence>
<dbReference type="GO" id="GO:0005886">
    <property type="term" value="C:plasma membrane"/>
    <property type="evidence" value="ECO:0007669"/>
    <property type="project" value="TreeGrafter"/>
</dbReference>
<dbReference type="AlphaFoldDB" id="A0A8U0Q415"/>
<sequence length="207" mass="23188">MFYQVSGLAPVLVGTISRPTYTEMESFTHTSQGLSHTSILLIVVGIIVSLLAFLGSIGAWSDSRLLLGLFTHFLMLILSLQIVSGILFYVFRNKINMTLPGCLNLLQSWMITVERRITLKVNEVIMQHCPRDKVAIDDLQHAFRCCGAENYTDWLLQGSRENISFVPHSCCHVDSVACVKVVTTDNIYQRVNVNQHRGGRGGYKGLR</sequence>
<dbReference type="InterPro" id="IPR018499">
    <property type="entry name" value="Tetraspanin/Peripherin"/>
</dbReference>
<reference evidence="7" key="1">
    <citation type="submission" date="2025-08" db="UniProtKB">
        <authorList>
            <consortium name="RefSeq"/>
        </authorList>
    </citation>
    <scope>IDENTIFICATION</scope>
    <source>
        <tissue evidence="7">White muscle</tissue>
    </source>
</reference>
<organism evidence="6 7">
    <name type="scientific">Salvelinus namaycush</name>
    <name type="common">Lake trout</name>
    <name type="synonym">Salmo namaycush</name>
    <dbReference type="NCBI Taxonomy" id="8040"/>
    <lineage>
        <taxon>Eukaryota</taxon>
        <taxon>Metazoa</taxon>
        <taxon>Chordata</taxon>
        <taxon>Craniata</taxon>
        <taxon>Vertebrata</taxon>
        <taxon>Euteleostomi</taxon>
        <taxon>Actinopterygii</taxon>
        <taxon>Neopterygii</taxon>
        <taxon>Teleostei</taxon>
        <taxon>Protacanthopterygii</taxon>
        <taxon>Salmoniformes</taxon>
        <taxon>Salmonidae</taxon>
        <taxon>Salmoninae</taxon>
        <taxon>Salvelinus</taxon>
    </lineage>
</organism>
<dbReference type="Pfam" id="PF00335">
    <property type="entry name" value="Tetraspanin"/>
    <property type="match status" value="1"/>
</dbReference>